<evidence type="ECO:0000313" key="2">
    <source>
        <dbReference type="Proteomes" id="UP000028542"/>
    </source>
</evidence>
<sequence>MKLYSKLLIVVMFTLSILIIRDKTFYGKSEEDMFSGILNSVNASTEEYVVEGRFYSQESKENIYETITTNIEKAMGQVYQEVNKDLSFKIDYNHEEYDGRISIGDYGKGYDVVLRISICKPNLDIDEEKTIEKKIKEILSPISSKVEYSLYVKSKILNGTIDETRDVILKQLYLNKAQNIDEVEISNGYSIISNTNLYDKEIILGEEIDFNCAIVRYSSGCYLIMGTPVIRITY</sequence>
<organism evidence="1 2">
    <name type="scientific">Clostridium sulfidigenes</name>
    <dbReference type="NCBI Taxonomy" id="318464"/>
    <lineage>
        <taxon>Bacteria</taxon>
        <taxon>Bacillati</taxon>
        <taxon>Bacillota</taxon>
        <taxon>Clostridia</taxon>
        <taxon>Eubacteriales</taxon>
        <taxon>Clostridiaceae</taxon>
        <taxon>Clostridium</taxon>
    </lineage>
</organism>
<keyword evidence="2" id="KW-1185">Reference proteome</keyword>
<dbReference type="InterPro" id="IPR036209">
    <property type="entry name" value="YwmB-like_sf"/>
</dbReference>
<reference evidence="1 2" key="1">
    <citation type="submission" date="2014-07" db="EMBL/GenBank/DDBJ databases">
        <title>Draft genome of Clostridium sulfidigenes 113A isolated from sediments associated with methane hydrate from Krishna Godavari basin.</title>
        <authorList>
            <person name="Honkalas V.S."/>
            <person name="Dabir A.P."/>
            <person name="Arora P."/>
            <person name="Dhakephalkar P.K."/>
        </authorList>
    </citation>
    <scope>NUCLEOTIDE SEQUENCE [LARGE SCALE GENOMIC DNA]</scope>
    <source>
        <strain evidence="1 2">113A</strain>
    </source>
</reference>
<gene>
    <name evidence="1" type="ORF">IO99_17255</name>
</gene>
<proteinExistence type="predicted"/>
<dbReference type="AlphaFoldDB" id="A0A084J7T1"/>
<comment type="caution">
    <text evidence="1">The sequence shown here is derived from an EMBL/GenBank/DDBJ whole genome shotgun (WGS) entry which is preliminary data.</text>
</comment>
<name>A0A084J7T1_9CLOT</name>
<dbReference type="Proteomes" id="UP000028542">
    <property type="component" value="Unassembled WGS sequence"/>
</dbReference>
<evidence type="ECO:0000313" key="1">
    <source>
        <dbReference type="EMBL" id="KEZ85015.1"/>
    </source>
</evidence>
<dbReference type="STRING" id="318464.IO99_17255"/>
<dbReference type="EMBL" id="JPMD01000049">
    <property type="protein sequence ID" value="KEZ85015.1"/>
    <property type="molecule type" value="Genomic_DNA"/>
</dbReference>
<dbReference type="RefSeq" id="WP_035135402.1">
    <property type="nucleotide sequence ID" value="NZ_JPMD01000049.1"/>
</dbReference>
<dbReference type="SUPFAM" id="SSF143842">
    <property type="entry name" value="YwmB-like"/>
    <property type="match status" value="1"/>
</dbReference>
<accession>A0A084J7T1</accession>
<protein>
    <recommendedName>
        <fullName evidence="3">TATA-box binding protein</fullName>
    </recommendedName>
</protein>
<evidence type="ECO:0008006" key="3">
    <source>
        <dbReference type="Google" id="ProtNLM"/>
    </source>
</evidence>